<reference evidence="1" key="1">
    <citation type="journal article" date="2014" name="Genome Announc.">
        <title>Draft Genome Sequences of Marine Flavobacterium Nonlabens Strains NR17, NR24, NR27, NR32, NR33, and Ara13.</title>
        <authorList>
            <person name="Nakanishi M."/>
            <person name="Meirelles P."/>
            <person name="Suzuki R."/>
            <person name="Takatani N."/>
            <person name="Mino S."/>
            <person name="Suda W."/>
            <person name="Oshima K."/>
            <person name="Hattori M."/>
            <person name="Ohkuma M."/>
            <person name="Hosokawa M."/>
            <person name="Miyashita K."/>
            <person name="Thompson F.L."/>
            <person name="Niwa A."/>
            <person name="Sawabe T."/>
            <person name="Sawabe T."/>
        </authorList>
    </citation>
    <scope>NUCLEOTIDE SEQUENCE [LARGE SCALE GENOMIC DNA]</scope>
    <source>
        <strain evidence="1">JCM 19294</strain>
    </source>
</reference>
<comment type="caution">
    <text evidence="1">The sequence shown here is derived from an EMBL/GenBank/DDBJ whole genome shotgun (WGS) entry which is preliminary data.</text>
</comment>
<dbReference type="InterPro" id="IPR036514">
    <property type="entry name" value="SGNH_hydro_sf"/>
</dbReference>
<dbReference type="Proteomes" id="UP000029221">
    <property type="component" value="Unassembled WGS sequence"/>
</dbReference>
<keyword evidence="2" id="KW-1185">Reference proteome</keyword>
<dbReference type="eggNOG" id="ENOG50338E7">
    <property type="taxonomic scope" value="Bacteria"/>
</dbReference>
<evidence type="ECO:0000313" key="1">
    <source>
        <dbReference type="EMBL" id="GAK96470.1"/>
    </source>
</evidence>
<accession>A0A090Q0B7</accession>
<proteinExistence type="predicted"/>
<dbReference type="CDD" id="cd00229">
    <property type="entry name" value="SGNH_hydrolase"/>
    <property type="match status" value="1"/>
</dbReference>
<name>A0A090Q0B7_9FLAO</name>
<protein>
    <recommendedName>
        <fullName evidence="3">SGNH hydrolase-type esterase domain-containing protein</fullName>
    </recommendedName>
</protein>
<dbReference type="EMBL" id="BBML01000002">
    <property type="protein sequence ID" value="GAK96470.1"/>
    <property type="molecule type" value="Genomic_DNA"/>
</dbReference>
<evidence type="ECO:0000313" key="2">
    <source>
        <dbReference type="Proteomes" id="UP000029221"/>
    </source>
</evidence>
<dbReference type="SUPFAM" id="SSF52266">
    <property type="entry name" value="SGNH hydrolase"/>
    <property type="match status" value="1"/>
</dbReference>
<sequence>MIKFLKHCFFIALSTLILNILLGKLVDGLLVNIDYSSYSHWNDIVNEKINADILILGSSRGQVGYNTKIIENNLQFKTFNCSYNAGGYNLQRAKYNIYRENNKKPDIVIQNIDLAHFYPTSNLPNKESILPVLENYNIQENLYNKFSLKEIGLLKYASRTRIPLKILRYYCFDSFDYVKNINGYTAISKKFAIDRYNIERFKTHYYQSFNKDMDEGITNTLDFVKELNSKNTIVFLVWLPEHRIRLNTTVDLRNEVIQLINKYVEQNDKVHFIDLSDDAISDDSLYFYDTFHLNEKGATLISNKIANTIKDSLCYLTP</sequence>
<dbReference type="GO" id="GO:0016788">
    <property type="term" value="F:hydrolase activity, acting on ester bonds"/>
    <property type="evidence" value="ECO:0007669"/>
    <property type="project" value="UniProtKB-ARBA"/>
</dbReference>
<dbReference type="Gene3D" id="3.40.50.1110">
    <property type="entry name" value="SGNH hydrolase"/>
    <property type="match status" value="1"/>
</dbReference>
<evidence type="ECO:0008006" key="3">
    <source>
        <dbReference type="Google" id="ProtNLM"/>
    </source>
</evidence>
<dbReference type="AlphaFoldDB" id="A0A090Q0B7"/>
<gene>
    <name evidence="1" type="ORF">JCM19294_1983</name>
</gene>
<organism evidence="1 2">
    <name type="scientific">Nonlabens tegetincola</name>
    <dbReference type="NCBI Taxonomy" id="323273"/>
    <lineage>
        <taxon>Bacteria</taxon>
        <taxon>Pseudomonadati</taxon>
        <taxon>Bacteroidota</taxon>
        <taxon>Flavobacteriia</taxon>
        <taxon>Flavobacteriales</taxon>
        <taxon>Flavobacteriaceae</taxon>
        <taxon>Nonlabens</taxon>
    </lineage>
</organism>